<dbReference type="SUPFAM" id="SSF53756">
    <property type="entry name" value="UDP-Glycosyltransferase/glycogen phosphorylase"/>
    <property type="match status" value="1"/>
</dbReference>
<dbReference type="Proteomes" id="UP001521931">
    <property type="component" value="Unassembled WGS sequence"/>
</dbReference>
<reference evidence="5 6" key="1">
    <citation type="submission" date="2022-02" db="EMBL/GenBank/DDBJ databases">
        <title>Uncovering new skin microbiome diversity through culturing and metagenomics.</title>
        <authorList>
            <person name="Conlan S."/>
            <person name="Deming C."/>
            <person name="Nisc Comparative Sequencing Program N."/>
            <person name="Segre J.A."/>
        </authorList>
    </citation>
    <scope>NUCLEOTIDE SEQUENCE [LARGE SCALE GENOMIC DNA]</scope>
    <source>
        <strain evidence="5 6">ACRQZ</strain>
    </source>
</reference>
<gene>
    <name evidence="5" type="ORF">MHL29_00560</name>
</gene>
<keyword evidence="6" id="KW-1185">Reference proteome</keyword>
<dbReference type="EMBL" id="JAKRCV010000001">
    <property type="protein sequence ID" value="MCG7320392.1"/>
    <property type="molecule type" value="Genomic_DNA"/>
</dbReference>
<accession>A0ABS9PXQ0</accession>
<name>A0ABS9PXQ0_9MICO</name>
<feature type="domain" description="Glycosyltransferase subfamily 4-like N-terminal" evidence="4">
    <location>
        <begin position="37"/>
        <end position="154"/>
    </location>
</feature>
<dbReference type="Pfam" id="PF13439">
    <property type="entry name" value="Glyco_transf_4"/>
    <property type="match status" value="1"/>
</dbReference>
<dbReference type="RefSeq" id="WP_239261363.1">
    <property type="nucleotide sequence ID" value="NZ_JAKRCV010000001.1"/>
</dbReference>
<evidence type="ECO:0000256" key="1">
    <source>
        <dbReference type="ARBA" id="ARBA00022676"/>
    </source>
</evidence>
<sequence length="472" mass="50046">MIRVASVPSAHPYVDRLLPRAIGTDGAGGDRAVRLEDPPPPGRTAGDGVWWPPMVLDPVWLVAHADEVDVVHVHFGFESSTTAQLTLWVQELRRAGIPLVVTVHDLANPHLSDQQAHLDALGVLVPAAAEVITLTPGVAAVIRERWGREAVVLPHPQIADDAWVRRSDTSRCNRQRGLRVGVPLGAVRANVDPTSWLAPLAATVGELGGTLVVTVNDEVLRSDDARRLDVLAAVEGLASAVACVDLRVRPRLDDDALAAWIAGTDVVVLPYAHGTHSGWLELCWDLGASCLSPAVGHYAEQHDDVGFHAEFDEPEAVGTALQHLVADRTRAGGEPWQVPWGDAAERLARRSSADEHARRVHEEVYDRVLGAGAAPGAATVEQVGRVEQVDRPAAALGERLGDSLGHSLREGLRSLTSALHNPCAGSTRVTVGTSPPDVADGSPGPGSPGRWRDPVGSTRVPVGATRVVAGSW</sequence>
<organism evidence="5 6">
    <name type="scientific">Arsenicicoccus bolidensis</name>
    <dbReference type="NCBI Taxonomy" id="229480"/>
    <lineage>
        <taxon>Bacteria</taxon>
        <taxon>Bacillati</taxon>
        <taxon>Actinomycetota</taxon>
        <taxon>Actinomycetes</taxon>
        <taxon>Micrococcales</taxon>
        <taxon>Intrasporangiaceae</taxon>
        <taxon>Arsenicicoccus</taxon>
    </lineage>
</organism>
<proteinExistence type="predicted"/>
<keyword evidence="2 5" id="KW-0808">Transferase</keyword>
<feature type="region of interest" description="Disordered" evidence="3">
    <location>
        <begin position="426"/>
        <end position="459"/>
    </location>
</feature>
<dbReference type="Gene3D" id="3.40.50.2000">
    <property type="entry name" value="Glycogen Phosphorylase B"/>
    <property type="match status" value="1"/>
</dbReference>
<evidence type="ECO:0000259" key="4">
    <source>
        <dbReference type="Pfam" id="PF13439"/>
    </source>
</evidence>
<dbReference type="GO" id="GO:0016757">
    <property type="term" value="F:glycosyltransferase activity"/>
    <property type="evidence" value="ECO:0007669"/>
    <property type="project" value="UniProtKB-KW"/>
</dbReference>
<evidence type="ECO:0000256" key="3">
    <source>
        <dbReference type="SAM" id="MobiDB-lite"/>
    </source>
</evidence>
<keyword evidence="1 5" id="KW-0328">Glycosyltransferase</keyword>
<protein>
    <submittedName>
        <fullName evidence="5">Glycosyltransferase</fullName>
        <ecNumber evidence="5">2.4.-.-</ecNumber>
    </submittedName>
</protein>
<dbReference type="EC" id="2.4.-.-" evidence="5"/>
<evidence type="ECO:0000313" key="5">
    <source>
        <dbReference type="EMBL" id="MCG7320392.1"/>
    </source>
</evidence>
<comment type="caution">
    <text evidence="5">The sequence shown here is derived from an EMBL/GenBank/DDBJ whole genome shotgun (WGS) entry which is preliminary data.</text>
</comment>
<evidence type="ECO:0000313" key="6">
    <source>
        <dbReference type="Proteomes" id="UP001521931"/>
    </source>
</evidence>
<evidence type="ECO:0000256" key="2">
    <source>
        <dbReference type="ARBA" id="ARBA00022679"/>
    </source>
</evidence>
<dbReference type="InterPro" id="IPR028098">
    <property type="entry name" value="Glyco_trans_4-like_N"/>
</dbReference>